<keyword evidence="2" id="KW-1185">Reference proteome</keyword>
<dbReference type="RefSeq" id="WP_164465956.1">
    <property type="nucleotide sequence ID" value="NZ_BOMX01000134.1"/>
</dbReference>
<dbReference type="SFLD" id="SFLDS00003">
    <property type="entry name" value="Haloacid_Dehalogenase"/>
    <property type="match status" value="1"/>
</dbReference>
<proteinExistence type="predicted"/>
<dbReference type="InterPro" id="IPR023198">
    <property type="entry name" value="PGP-like_dom2"/>
</dbReference>
<dbReference type="PANTHER" id="PTHR43434:SF1">
    <property type="entry name" value="PHOSPHOGLYCOLATE PHOSPHATASE"/>
    <property type="match status" value="1"/>
</dbReference>
<dbReference type="InterPro" id="IPR023214">
    <property type="entry name" value="HAD_sf"/>
</dbReference>
<evidence type="ECO:0000313" key="2">
    <source>
        <dbReference type="Proteomes" id="UP000320239"/>
    </source>
</evidence>
<organism evidence="1 2">
    <name type="scientific">Actinoplanes teichomyceticus</name>
    <dbReference type="NCBI Taxonomy" id="1867"/>
    <lineage>
        <taxon>Bacteria</taxon>
        <taxon>Bacillati</taxon>
        <taxon>Actinomycetota</taxon>
        <taxon>Actinomycetes</taxon>
        <taxon>Micromonosporales</taxon>
        <taxon>Micromonosporaceae</taxon>
        <taxon>Actinoplanes</taxon>
    </lineage>
</organism>
<dbReference type="GO" id="GO:0008967">
    <property type="term" value="F:phosphoglycolate phosphatase activity"/>
    <property type="evidence" value="ECO:0007669"/>
    <property type="project" value="TreeGrafter"/>
</dbReference>
<dbReference type="AlphaFoldDB" id="A0A561VIM7"/>
<dbReference type="GO" id="GO:0006281">
    <property type="term" value="P:DNA repair"/>
    <property type="evidence" value="ECO:0007669"/>
    <property type="project" value="TreeGrafter"/>
</dbReference>
<gene>
    <name evidence="1" type="ORF">FHX34_106192</name>
</gene>
<name>A0A561VIM7_ACTTI</name>
<dbReference type="InterPro" id="IPR036412">
    <property type="entry name" value="HAD-like_sf"/>
</dbReference>
<evidence type="ECO:0000313" key="1">
    <source>
        <dbReference type="EMBL" id="TWG11462.1"/>
    </source>
</evidence>
<comment type="caution">
    <text evidence="1">The sequence shown here is derived from an EMBL/GenBank/DDBJ whole genome shotgun (WGS) entry which is preliminary data.</text>
</comment>
<dbReference type="EMBL" id="VIWY01000006">
    <property type="protein sequence ID" value="TWG11462.1"/>
    <property type="molecule type" value="Genomic_DNA"/>
</dbReference>
<dbReference type="SUPFAM" id="SSF56784">
    <property type="entry name" value="HAD-like"/>
    <property type="match status" value="1"/>
</dbReference>
<sequence length="244" mass="27123">MNVTPTIDHIVWDWNGTIFGDSRALIDATIDAFAACGMAPITRADYQRHHMQPITEFYNRLVGRRLTDREQADLDRSFHEAYARHRARVTLTGDAAEALELWAGTGKTQSLLSMYPHERLLPLVHEAGIAHHFTRIDGTDGIEIVRKAPHLRRHLEHLGLPAERVLIVGDSVDDCVAARECGVHCVVYHAGEDALHAREHFAELDVPIVPSLREVLDRLSHDGDLLAVRALSPETPVVAAVPGE</sequence>
<dbReference type="Proteomes" id="UP000320239">
    <property type="component" value="Unassembled WGS sequence"/>
</dbReference>
<dbReference type="SFLD" id="SFLDG01129">
    <property type="entry name" value="C1.5:_HAD__Beta-PGM__Phosphata"/>
    <property type="match status" value="1"/>
</dbReference>
<dbReference type="InterPro" id="IPR050155">
    <property type="entry name" value="HAD-like_hydrolase_sf"/>
</dbReference>
<dbReference type="Gene3D" id="3.40.50.1000">
    <property type="entry name" value="HAD superfamily/HAD-like"/>
    <property type="match status" value="1"/>
</dbReference>
<reference evidence="1 2" key="1">
    <citation type="submission" date="2019-06" db="EMBL/GenBank/DDBJ databases">
        <title>Sequencing the genomes of 1000 actinobacteria strains.</title>
        <authorList>
            <person name="Klenk H.-P."/>
        </authorList>
    </citation>
    <scope>NUCLEOTIDE SEQUENCE [LARGE SCALE GENOMIC DNA]</scope>
    <source>
        <strain evidence="1 2">DSM 43866</strain>
    </source>
</reference>
<keyword evidence="1" id="KW-0378">Hydrolase</keyword>
<dbReference type="Gene3D" id="1.10.150.240">
    <property type="entry name" value="Putative phosphatase, domain 2"/>
    <property type="match status" value="1"/>
</dbReference>
<accession>A0A561VIM7</accession>
<dbReference type="Pfam" id="PF00702">
    <property type="entry name" value="Hydrolase"/>
    <property type="match status" value="1"/>
</dbReference>
<dbReference type="GO" id="GO:0005829">
    <property type="term" value="C:cytosol"/>
    <property type="evidence" value="ECO:0007669"/>
    <property type="project" value="TreeGrafter"/>
</dbReference>
<dbReference type="PANTHER" id="PTHR43434">
    <property type="entry name" value="PHOSPHOGLYCOLATE PHOSPHATASE"/>
    <property type="match status" value="1"/>
</dbReference>
<protein>
    <submittedName>
        <fullName evidence="1">Phosphoglycolate phosphatase-like HAD superfamily hydrolase</fullName>
    </submittedName>
</protein>